<evidence type="ECO:0000256" key="1">
    <source>
        <dbReference type="SAM" id="MobiDB-lite"/>
    </source>
</evidence>
<feature type="compositionally biased region" description="Low complexity" evidence="1">
    <location>
        <begin position="37"/>
        <end position="52"/>
    </location>
</feature>
<protein>
    <recommendedName>
        <fullName evidence="4">LPXTG-motif cell wall anchor domain protein</fullName>
    </recommendedName>
</protein>
<gene>
    <name evidence="2" type="ORF">DBV05_g4576</name>
</gene>
<evidence type="ECO:0008006" key="4">
    <source>
        <dbReference type="Google" id="ProtNLM"/>
    </source>
</evidence>
<feature type="region of interest" description="Disordered" evidence="1">
    <location>
        <begin position="735"/>
        <end position="836"/>
    </location>
</feature>
<feature type="compositionally biased region" description="Polar residues" evidence="1">
    <location>
        <begin position="900"/>
        <end position="913"/>
    </location>
</feature>
<dbReference type="OrthoDB" id="5369729at2759"/>
<reference evidence="2 3" key="1">
    <citation type="journal article" date="2019" name="Sci. Rep.">
        <title>A multi-omics analysis of the grapevine pathogen Lasiodiplodia theobromae reveals that temperature affects the expression of virulence- and pathogenicity-related genes.</title>
        <authorList>
            <person name="Felix C."/>
            <person name="Meneses R."/>
            <person name="Goncalves M.F.M."/>
            <person name="Tilleman L."/>
            <person name="Duarte A.S."/>
            <person name="Jorrin-Novo J.V."/>
            <person name="Van de Peer Y."/>
            <person name="Deforce D."/>
            <person name="Van Nieuwerburgh F."/>
            <person name="Esteves A.C."/>
            <person name="Alves A."/>
        </authorList>
    </citation>
    <scope>NUCLEOTIDE SEQUENCE [LARGE SCALE GENOMIC DNA]</scope>
    <source>
        <strain evidence="2 3">LA-SOL3</strain>
    </source>
</reference>
<feature type="compositionally biased region" description="Basic and acidic residues" evidence="1">
    <location>
        <begin position="871"/>
        <end position="880"/>
    </location>
</feature>
<feature type="compositionally biased region" description="Polar residues" evidence="1">
    <location>
        <begin position="192"/>
        <end position="202"/>
    </location>
</feature>
<name>A0A5N5DHJ1_9PEZI</name>
<feature type="compositionally biased region" description="Basic residues" evidence="1">
    <location>
        <begin position="69"/>
        <end position="78"/>
    </location>
</feature>
<feature type="compositionally biased region" description="Basic and acidic residues" evidence="1">
    <location>
        <begin position="282"/>
        <end position="296"/>
    </location>
</feature>
<evidence type="ECO:0000313" key="2">
    <source>
        <dbReference type="EMBL" id="KAB2576771.1"/>
    </source>
</evidence>
<dbReference type="EMBL" id="VCHE01000021">
    <property type="protein sequence ID" value="KAB2576771.1"/>
    <property type="molecule type" value="Genomic_DNA"/>
</dbReference>
<feature type="compositionally biased region" description="Polar residues" evidence="1">
    <location>
        <begin position="881"/>
        <end position="890"/>
    </location>
</feature>
<feature type="region of interest" description="Disordered" evidence="1">
    <location>
        <begin position="1"/>
        <end position="509"/>
    </location>
</feature>
<keyword evidence="3" id="KW-1185">Reference proteome</keyword>
<feature type="compositionally biased region" description="Polar residues" evidence="1">
    <location>
        <begin position="236"/>
        <end position="245"/>
    </location>
</feature>
<feature type="region of interest" description="Disordered" evidence="1">
    <location>
        <begin position="673"/>
        <end position="722"/>
    </location>
</feature>
<feature type="compositionally biased region" description="Low complexity" evidence="1">
    <location>
        <begin position="551"/>
        <end position="589"/>
    </location>
</feature>
<feature type="compositionally biased region" description="Low complexity" evidence="1">
    <location>
        <begin position="405"/>
        <end position="419"/>
    </location>
</feature>
<comment type="caution">
    <text evidence="2">The sequence shown here is derived from an EMBL/GenBank/DDBJ whole genome shotgun (WGS) entry which is preliminary data.</text>
</comment>
<evidence type="ECO:0000313" key="3">
    <source>
        <dbReference type="Proteomes" id="UP000325902"/>
    </source>
</evidence>
<proteinExistence type="predicted"/>
<feature type="compositionally biased region" description="Low complexity" evidence="1">
    <location>
        <begin position="97"/>
        <end position="154"/>
    </location>
</feature>
<feature type="compositionally biased region" description="Basic and acidic residues" evidence="1">
    <location>
        <begin position="693"/>
        <end position="706"/>
    </location>
</feature>
<feature type="compositionally biased region" description="Low complexity" evidence="1">
    <location>
        <begin position="251"/>
        <end position="260"/>
    </location>
</feature>
<feature type="compositionally biased region" description="Basic and acidic residues" evidence="1">
    <location>
        <begin position="420"/>
        <end position="434"/>
    </location>
</feature>
<accession>A0A5N5DHJ1</accession>
<feature type="compositionally biased region" description="Basic and acidic residues" evidence="1">
    <location>
        <begin position="313"/>
        <end position="324"/>
    </location>
</feature>
<organism evidence="2 3">
    <name type="scientific">Lasiodiplodia theobromae</name>
    <dbReference type="NCBI Taxonomy" id="45133"/>
    <lineage>
        <taxon>Eukaryota</taxon>
        <taxon>Fungi</taxon>
        <taxon>Dikarya</taxon>
        <taxon>Ascomycota</taxon>
        <taxon>Pezizomycotina</taxon>
        <taxon>Dothideomycetes</taxon>
        <taxon>Dothideomycetes incertae sedis</taxon>
        <taxon>Botryosphaeriales</taxon>
        <taxon>Botryosphaeriaceae</taxon>
        <taxon>Lasiodiplodia</taxon>
    </lineage>
</organism>
<sequence length="932" mass="101164">MEGAHIKRPVPARSSSHRSFSTPQSPREPAAPPPSSPHHALLSALSLQQSPRSLPPRPPLALSPANSASRHRDRHLQHQQHTPPAQRAPSTDSSPLASGTPSSARARRSSTSSTATRPTPSSVSSSGSYFGPHAPSSADARSPASRKPPASHSSHGIETSYGPPIALITRRRSTTSDVARRSRSPADVALLQPQSAPFSTTEPAPAASHHHTRTSSDSTVTTPVHRRRASVRIRSLPSSRASSPDPQTPARRSSSTSRRSAMANNSFSDGQSDYDFAYSHRSRPDDRSGDYVRDTKGSSSEDLFLNIAQDSPRNQDGDDDTVRLERRRSRIARMNRQSLPANSLNSSVSRPTIDTSIKTPTIQTRISHIRRSSQLPSPSYNSPLSAREPPPTSVTASFPADGSRIRSFGMSSSGSFGFSRSRDQEESPKDRRSSIPDPARAATATRDAAARESRYRSSNLTYSSRYNQPTSQPTTPLENSPEILSKPEQQSRNSDGHDGSESLDSTTATSTVWDELDELKSRIKKLELTGKMPPTSGAAVTSYTASERPRTATTQATSVTASPKQQKKSSVSPPETTVSGTVAGATGSSHPLLHSALAKCRDTMSPAFYRILEATATDALELAAMTNGANTSSAASNSGVQTGERQLRRKADNMCRSLTELCIALCDNNNQNTALKSPSFAPPSRRQSVQMNGERDRDREREREQLPPRGSSAEPDEMRNSPSRALNRIEARRTSMLLSGSGGNSPRDGPERDRTTPTQGSRYQSSRTGTSLLNGRPRRATVTNDDQPEMEEDTQTLRVPSRAMTDFSQNRQSHSSHSNRSNRLSREYTSNVPLPDGASIALQHATSIRRPNGAVPTIDSPTSHAPSSAFLRDRRFERNSTIESPRTSDFGSEERRQRLSFYSNSTPRTSVSAAPNGIARTASLSRRLRQET</sequence>
<feature type="compositionally biased region" description="Polar residues" evidence="1">
    <location>
        <begin position="262"/>
        <end position="271"/>
    </location>
</feature>
<feature type="compositionally biased region" description="Polar residues" evidence="1">
    <location>
        <begin position="335"/>
        <end position="384"/>
    </location>
</feature>
<dbReference type="AlphaFoldDB" id="A0A5N5DHJ1"/>
<feature type="compositionally biased region" description="Basic residues" evidence="1">
    <location>
        <begin position="1"/>
        <end position="10"/>
    </location>
</feature>
<feature type="compositionally biased region" description="Low complexity" evidence="1">
    <location>
        <begin position="808"/>
        <end position="822"/>
    </location>
</feature>
<feature type="region of interest" description="Disordered" evidence="1">
    <location>
        <begin position="527"/>
        <end position="589"/>
    </location>
</feature>
<feature type="compositionally biased region" description="Polar residues" evidence="1">
    <location>
        <begin position="456"/>
        <end position="478"/>
    </location>
</feature>
<dbReference type="Proteomes" id="UP000325902">
    <property type="component" value="Unassembled WGS sequence"/>
</dbReference>
<feature type="compositionally biased region" description="Polar residues" evidence="1">
    <location>
        <begin position="13"/>
        <end position="22"/>
    </location>
</feature>
<feature type="compositionally biased region" description="Polar residues" evidence="1">
    <location>
        <begin position="756"/>
        <end position="773"/>
    </location>
</feature>
<feature type="region of interest" description="Disordered" evidence="1">
    <location>
        <begin position="851"/>
        <end position="932"/>
    </location>
</feature>
<feature type="compositionally biased region" description="Low complexity" evidence="1">
    <location>
        <begin position="436"/>
        <end position="447"/>
    </location>
</feature>